<evidence type="ECO:0000313" key="3">
    <source>
        <dbReference type="Proteomes" id="UP000324222"/>
    </source>
</evidence>
<proteinExistence type="predicted"/>
<keyword evidence="3" id="KW-1185">Reference proteome</keyword>
<evidence type="ECO:0000313" key="2">
    <source>
        <dbReference type="EMBL" id="MPD02059.1"/>
    </source>
</evidence>
<gene>
    <name evidence="2" type="ORF">E2C01_097614</name>
</gene>
<reference evidence="2 3" key="1">
    <citation type="submission" date="2019-05" db="EMBL/GenBank/DDBJ databases">
        <title>Another draft genome of Portunus trituberculatus and its Hox gene families provides insights of decapod evolution.</title>
        <authorList>
            <person name="Jeong J.-H."/>
            <person name="Song I."/>
            <person name="Kim S."/>
            <person name="Choi T."/>
            <person name="Kim D."/>
            <person name="Ryu S."/>
            <person name="Kim W."/>
        </authorList>
    </citation>
    <scope>NUCLEOTIDE SEQUENCE [LARGE SCALE GENOMIC DNA]</scope>
    <source>
        <tissue evidence="2">Muscle</tissue>
    </source>
</reference>
<feature type="compositionally biased region" description="Polar residues" evidence="1">
    <location>
        <begin position="49"/>
        <end position="59"/>
    </location>
</feature>
<accession>A0A5B7KAF8</accession>
<name>A0A5B7KAF8_PORTR</name>
<protein>
    <submittedName>
        <fullName evidence="2">Uncharacterized protein</fullName>
    </submittedName>
</protein>
<organism evidence="2 3">
    <name type="scientific">Portunus trituberculatus</name>
    <name type="common">Swimming crab</name>
    <name type="synonym">Neptunus trituberculatus</name>
    <dbReference type="NCBI Taxonomy" id="210409"/>
    <lineage>
        <taxon>Eukaryota</taxon>
        <taxon>Metazoa</taxon>
        <taxon>Ecdysozoa</taxon>
        <taxon>Arthropoda</taxon>
        <taxon>Crustacea</taxon>
        <taxon>Multicrustacea</taxon>
        <taxon>Malacostraca</taxon>
        <taxon>Eumalacostraca</taxon>
        <taxon>Eucarida</taxon>
        <taxon>Decapoda</taxon>
        <taxon>Pleocyemata</taxon>
        <taxon>Brachyura</taxon>
        <taxon>Eubrachyura</taxon>
        <taxon>Portunoidea</taxon>
        <taxon>Portunidae</taxon>
        <taxon>Portuninae</taxon>
        <taxon>Portunus</taxon>
    </lineage>
</organism>
<dbReference type="AlphaFoldDB" id="A0A5B7KAF8"/>
<sequence length="73" mass="7712">MLYQLRLDDYRVDLGGGDGGGGGGREWHGGSMIPNPIPSQCSIVLRTVSSTPASHSSVPPSLYPPRLHPTPSQ</sequence>
<feature type="compositionally biased region" description="Pro residues" evidence="1">
    <location>
        <begin position="61"/>
        <end position="73"/>
    </location>
</feature>
<evidence type="ECO:0000256" key="1">
    <source>
        <dbReference type="SAM" id="MobiDB-lite"/>
    </source>
</evidence>
<dbReference type="EMBL" id="VSRR010129735">
    <property type="protein sequence ID" value="MPD02059.1"/>
    <property type="molecule type" value="Genomic_DNA"/>
</dbReference>
<feature type="region of interest" description="Disordered" evidence="1">
    <location>
        <begin position="49"/>
        <end position="73"/>
    </location>
</feature>
<dbReference type="Proteomes" id="UP000324222">
    <property type="component" value="Unassembled WGS sequence"/>
</dbReference>
<comment type="caution">
    <text evidence="2">The sequence shown here is derived from an EMBL/GenBank/DDBJ whole genome shotgun (WGS) entry which is preliminary data.</text>
</comment>